<proteinExistence type="predicted"/>
<keyword evidence="3" id="KW-1185">Reference proteome</keyword>
<dbReference type="PANTHER" id="PTHR43968">
    <property type="match status" value="1"/>
</dbReference>
<sequence length="255" mass="29223">MSNVELYSMSFCPFAQRARLMLRRKGVDFATHEIDVTKPRSASFLQINPEGKVPVIRHEGRVLNESSVICEYLEDAFPEPPTLPREPYTRALARIMVDHCNNQFVPLMYRLLMNQDRSADAKLIDQALATWRWVDELLSRHNPNGTFLDDRDGFSLAEINYAPFFQRYCLNEHYRGFRLPDEAGFARVRRFRDALLGDALVKETGMSDEDFIKLYFDYSLGFGNGSVPPGRERSSFDLSVPLAERPLPPAAPRAV</sequence>
<dbReference type="PROSITE" id="PS51354">
    <property type="entry name" value="GLUTAREDOXIN_2"/>
    <property type="match status" value="1"/>
</dbReference>
<dbReference type="InterPro" id="IPR005442">
    <property type="entry name" value="GST_omega"/>
</dbReference>
<dbReference type="SUPFAM" id="SSF52833">
    <property type="entry name" value="Thioredoxin-like"/>
    <property type="match status" value="1"/>
</dbReference>
<dbReference type="PRINTS" id="PR01625">
    <property type="entry name" value="GSTRNSFRASEO"/>
</dbReference>
<dbReference type="SFLD" id="SFLDG00358">
    <property type="entry name" value="Main_(cytGST)"/>
    <property type="match status" value="1"/>
</dbReference>
<dbReference type="InterPro" id="IPR036282">
    <property type="entry name" value="Glutathione-S-Trfase_C_sf"/>
</dbReference>
<reference evidence="2 3" key="1">
    <citation type="submission" date="2015-08" db="EMBL/GenBank/DDBJ databases">
        <authorList>
            <person name="Babu N.S."/>
            <person name="Beckwith C.J."/>
            <person name="Beseler K.G."/>
            <person name="Brison A."/>
            <person name="Carone J.V."/>
            <person name="Caskin T.P."/>
            <person name="Diamond M."/>
            <person name="Durham M.E."/>
            <person name="Foxe J.M."/>
            <person name="Go M."/>
            <person name="Henderson B.A."/>
            <person name="Jones I.B."/>
            <person name="McGettigan J.A."/>
            <person name="Micheletti S.J."/>
            <person name="Nasrallah M.E."/>
            <person name="Ortiz D."/>
            <person name="Piller C.R."/>
            <person name="Privatt S.R."/>
            <person name="Schneider S.L."/>
            <person name="Sharp S."/>
            <person name="Smith T.C."/>
            <person name="Stanton J.D."/>
            <person name="Ullery H.E."/>
            <person name="Wilson R.J."/>
            <person name="Serrano M.G."/>
            <person name="Buck G."/>
            <person name="Lee V."/>
            <person name="Wang Y."/>
            <person name="Carvalho R."/>
            <person name="Voegtly L."/>
            <person name="Shi R."/>
            <person name="Duckworth R."/>
            <person name="Johnson A."/>
            <person name="Loviza R."/>
            <person name="Walstead R."/>
            <person name="Shah Z."/>
            <person name="Kiflezghi M."/>
            <person name="Wade K."/>
            <person name="Ball S.L."/>
            <person name="Bradley K.W."/>
            <person name="Asai D.J."/>
            <person name="Bowman C.A."/>
            <person name="Russell D.A."/>
            <person name="Pope W.H."/>
            <person name="Jacobs-Sera D."/>
            <person name="Hendrix R.W."/>
            <person name="Hatfull G.F."/>
        </authorList>
    </citation>
    <scope>NUCLEOTIDE SEQUENCE [LARGE SCALE GENOMIC DNA]</scope>
    <source>
        <strain evidence="2 3">DSM 27710</strain>
    </source>
</reference>
<dbReference type="SFLD" id="SFLDS00019">
    <property type="entry name" value="Glutathione_Transferase_(cytos"/>
    <property type="match status" value="1"/>
</dbReference>
<evidence type="ECO:0000259" key="1">
    <source>
        <dbReference type="PROSITE" id="PS50404"/>
    </source>
</evidence>
<dbReference type="PANTHER" id="PTHR43968:SF6">
    <property type="entry name" value="GLUTATHIONE S-TRANSFERASE OMEGA"/>
    <property type="match status" value="1"/>
</dbReference>
<keyword evidence="2" id="KW-0808">Transferase</keyword>
<dbReference type="GO" id="GO:0004364">
    <property type="term" value="F:glutathione transferase activity"/>
    <property type="evidence" value="ECO:0007669"/>
    <property type="project" value="InterPro"/>
</dbReference>
<name>A0A0K1PDM3_9BACT</name>
<dbReference type="SUPFAM" id="SSF47616">
    <property type="entry name" value="GST C-terminal domain-like"/>
    <property type="match status" value="1"/>
</dbReference>
<dbReference type="InterPro" id="IPR004045">
    <property type="entry name" value="Glutathione_S-Trfase_N"/>
</dbReference>
<dbReference type="GO" id="GO:0005737">
    <property type="term" value="C:cytoplasm"/>
    <property type="evidence" value="ECO:0007669"/>
    <property type="project" value="InterPro"/>
</dbReference>
<protein>
    <submittedName>
        <fullName evidence="2">Glutathione S-transferase family protein</fullName>
    </submittedName>
</protein>
<dbReference type="InterPro" id="IPR036249">
    <property type="entry name" value="Thioredoxin-like_sf"/>
</dbReference>
<organism evidence="2 3">
    <name type="scientific">Vulgatibacter incomptus</name>
    <dbReference type="NCBI Taxonomy" id="1391653"/>
    <lineage>
        <taxon>Bacteria</taxon>
        <taxon>Pseudomonadati</taxon>
        <taxon>Myxococcota</taxon>
        <taxon>Myxococcia</taxon>
        <taxon>Myxococcales</taxon>
        <taxon>Cystobacterineae</taxon>
        <taxon>Vulgatibacteraceae</taxon>
        <taxon>Vulgatibacter</taxon>
    </lineage>
</organism>
<dbReference type="CDD" id="cd00299">
    <property type="entry name" value="GST_C_family"/>
    <property type="match status" value="1"/>
</dbReference>
<dbReference type="RefSeq" id="WP_050725810.1">
    <property type="nucleotide sequence ID" value="NZ_CP012332.1"/>
</dbReference>
<dbReference type="AlphaFoldDB" id="A0A0K1PDM3"/>
<dbReference type="CDD" id="cd00570">
    <property type="entry name" value="GST_N_family"/>
    <property type="match status" value="1"/>
</dbReference>
<accession>A0A0K1PDM3</accession>
<dbReference type="Gene3D" id="3.40.30.10">
    <property type="entry name" value="Glutaredoxin"/>
    <property type="match status" value="1"/>
</dbReference>
<dbReference type="EMBL" id="CP012332">
    <property type="protein sequence ID" value="AKU91511.1"/>
    <property type="molecule type" value="Genomic_DNA"/>
</dbReference>
<evidence type="ECO:0000313" key="3">
    <source>
        <dbReference type="Proteomes" id="UP000055590"/>
    </source>
</evidence>
<evidence type="ECO:0000313" key="2">
    <source>
        <dbReference type="EMBL" id="AKU91511.1"/>
    </source>
</evidence>
<dbReference type="OrthoDB" id="9795329at2"/>
<dbReference type="Gene3D" id="1.20.1050.10">
    <property type="match status" value="1"/>
</dbReference>
<gene>
    <name evidence="2" type="ORF">AKJ08_1898</name>
</gene>
<dbReference type="InterPro" id="IPR040079">
    <property type="entry name" value="Glutathione_S-Trfase"/>
</dbReference>
<dbReference type="KEGG" id="vin:AKJ08_1898"/>
<dbReference type="PROSITE" id="PS50404">
    <property type="entry name" value="GST_NTER"/>
    <property type="match status" value="1"/>
</dbReference>
<feature type="domain" description="GST N-terminal" evidence="1">
    <location>
        <begin position="2"/>
        <end position="81"/>
    </location>
</feature>
<dbReference type="Proteomes" id="UP000055590">
    <property type="component" value="Chromosome"/>
</dbReference>
<dbReference type="GO" id="GO:0098754">
    <property type="term" value="P:detoxification"/>
    <property type="evidence" value="ECO:0007669"/>
    <property type="project" value="UniProtKB-ARBA"/>
</dbReference>
<dbReference type="InterPro" id="IPR050983">
    <property type="entry name" value="GST_Omega/HSP26"/>
</dbReference>
<dbReference type="STRING" id="1391653.AKJ08_1898"/>
<dbReference type="Pfam" id="PF13417">
    <property type="entry name" value="GST_N_3"/>
    <property type="match status" value="1"/>
</dbReference>